<dbReference type="WBParaSite" id="PS1159_v2.g12430.t1">
    <property type="protein sequence ID" value="PS1159_v2.g12430.t1"/>
    <property type="gene ID" value="PS1159_v2.g12430"/>
</dbReference>
<sequence length="117" mass="13597">MMLKELFIFTVFTIVICENFKWIPTSCDYCDPYTSTCYKMQGYKIPTICLDNNMLIVNDTVVVKNPDGHWNKIFITATFINSLGVFGIAVYLWFRKPITLKEHVKLTTDFAMQSFEA</sequence>
<evidence type="ECO:0000313" key="2">
    <source>
        <dbReference type="WBParaSite" id="PS1159_v2.g12430.t1"/>
    </source>
</evidence>
<dbReference type="Proteomes" id="UP000887580">
    <property type="component" value="Unplaced"/>
</dbReference>
<protein>
    <submittedName>
        <fullName evidence="2">Protein with signal anchor</fullName>
    </submittedName>
</protein>
<name>A0AC35F009_9BILA</name>
<evidence type="ECO:0000313" key="1">
    <source>
        <dbReference type="Proteomes" id="UP000887580"/>
    </source>
</evidence>
<reference evidence="2" key="1">
    <citation type="submission" date="2022-11" db="UniProtKB">
        <authorList>
            <consortium name="WormBaseParasite"/>
        </authorList>
    </citation>
    <scope>IDENTIFICATION</scope>
</reference>
<accession>A0AC35F009</accession>
<organism evidence="1 2">
    <name type="scientific">Panagrolaimus sp. PS1159</name>
    <dbReference type="NCBI Taxonomy" id="55785"/>
    <lineage>
        <taxon>Eukaryota</taxon>
        <taxon>Metazoa</taxon>
        <taxon>Ecdysozoa</taxon>
        <taxon>Nematoda</taxon>
        <taxon>Chromadorea</taxon>
        <taxon>Rhabditida</taxon>
        <taxon>Tylenchina</taxon>
        <taxon>Panagrolaimomorpha</taxon>
        <taxon>Panagrolaimoidea</taxon>
        <taxon>Panagrolaimidae</taxon>
        <taxon>Panagrolaimus</taxon>
    </lineage>
</organism>
<proteinExistence type="predicted"/>